<dbReference type="AlphaFoldDB" id="A0A1H7I3H8"/>
<reference evidence="2" key="1">
    <citation type="submission" date="2016-10" db="EMBL/GenBank/DDBJ databases">
        <authorList>
            <person name="Varghese N."/>
            <person name="Submissions S."/>
        </authorList>
    </citation>
    <scope>NUCLEOTIDE SEQUENCE [LARGE SCALE GENOMIC DNA]</scope>
    <source>
        <strain evidence="2">DSM 18733</strain>
    </source>
</reference>
<proteinExistence type="predicted"/>
<dbReference type="EMBL" id="FOAF01000001">
    <property type="protein sequence ID" value="SEK56377.1"/>
    <property type="molecule type" value="Genomic_DNA"/>
</dbReference>
<sequence length="86" mass="9636">MLGSTYNSSKVRAADGAFYPKIYRTIYSHFFSLFFKVQTNDSSSFIVHHSSLHERLTIQQLDYSPKFHHSYLSASIGSKAAALTAG</sequence>
<protein>
    <submittedName>
        <fullName evidence="1">Uncharacterized protein</fullName>
    </submittedName>
</protein>
<gene>
    <name evidence="1" type="ORF">SAMN05661044_00555</name>
</gene>
<evidence type="ECO:0000313" key="1">
    <source>
        <dbReference type="EMBL" id="SEK56377.1"/>
    </source>
</evidence>
<organism evidence="1 2">
    <name type="scientific">Olivibacter domesticus</name>
    <name type="common">Pseudosphingobacterium domesticum</name>
    <dbReference type="NCBI Taxonomy" id="407022"/>
    <lineage>
        <taxon>Bacteria</taxon>
        <taxon>Pseudomonadati</taxon>
        <taxon>Bacteroidota</taxon>
        <taxon>Sphingobacteriia</taxon>
        <taxon>Sphingobacteriales</taxon>
        <taxon>Sphingobacteriaceae</taxon>
        <taxon>Olivibacter</taxon>
    </lineage>
</organism>
<keyword evidence="2" id="KW-1185">Reference proteome</keyword>
<name>A0A1H7I3H8_OLID1</name>
<evidence type="ECO:0000313" key="2">
    <source>
        <dbReference type="Proteomes" id="UP000199421"/>
    </source>
</evidence>
<dbReference type="Proteomes" id="UP000199421">
    <property type="component" value="Unassembled WGS sequence"/>
</dbReference>
<accession>A0A1H7I3H8</accession>